<sequence length="98" mass="11194">MESVYFKNPLECTVIGLLMIPIEQDLNYKNEYDLNEPHYRVNFSYAYPSEIDIKESDGNKLNEELRDIDPSNNNAIEDAYVVSQALLNNSSGNNISCI</sequence>
<gene>
    <name evidence="1" type="ORF">FMOSSE_LOCUS10418</name>
</gene>
<name>A0A9N9GS18_FUNMO</name>
<dbReference type="AlphaFoldDB" id="A0A9N9GS18"/>
<proteinExistence type="predicted"/>
<evidence type="ECO:0000313" key="1">
    <source>
        <dbReference type="EMBL" id="CAG8629673.1"/>
    </source>
</evidence>
<reference evidence="1" key="1">
    <citation type="submission" date="2021-06" db="EMBL/GenBank/DDBJ databases">
        <authorList>
            <person name="Kallberg Y."/>
            <person name="Tangrot J."/>
            <person name="Rosling A."/>
        </authorList>
    </citation>
    <scope>NUCLEOTIDE SEQUENCE</scope>
    <source>
        <strain evidence="1">87-6 pot B 2015</strain>
    </source>
</reference>
<accession>A0A9N9GS18</accession>
<dbReference type="Proteomes" id="UP000789375">
    <property type="component" value="Unassembled WGS sequence"/>
</dbReference>
<dbReference type="EMBL" id="CAJVPP010003454">
    <property type="protein sequence ID" value="CAG8629673.1"/>
    <property type="molecule type" value="Genomic_DNA"/>
</dbReference>
<protein>
    <submittedName>
        <fullName evidence="1">2023_t:CDS:1</fullName>
    </submittedName>
</protein>
<keyword evidence="2" id="KW-1185">Reference proteome</keyword>
<organism evidence="1 2">
    <name type="scientific">Funneliformis mosseae</name>
    <name type="common">Endomycorrhizal fungus</name>
    <name type="synonym">Glomus mosseae</name>
    <dbReference type="NCBI Taxonomy" id="27381"/>
    <lineage>
        <taxon>Eukaryota</taxon>
        <taxon>Fungi</taxon>
        <taxon>Fungi incertae sedis</taxon>
        <taxon>Mucoromycota</taxon>
        <taxon>Glomeromycotina</taxon>
        <taxon>Glomeromycetes</taxon>
        <taxon>Glomerales</taxon>
        <taxon>Glomeraceae</taxon>
        <taxon>Funneliformis</taxon>
    </lineage>
</organism>
<evidence type="ECO:0000313" key="2">
    <source>
        <dbReference type="Proteomes" id="UP000789375"/>
    </source>
</evidence>
<comment type="caution">
    <text evidence="1">The sequence shown here is derived from an EMBL/GenBank/DDBJ whole genome shotgun (WGS) entry which is preliminary data.</text>
</comment>